<evidence type="ECO:0000313" key="1">
    <source>
        <dbReference type="EnsemblMetazoa" id="AATE010188-PA.1"/>
    </source>
</evidence>
<dbReference type="VEuPathDB" id="VectorBase:AATE010188"/>
<protein>
    <submittedName>
        <fullName evidence="1">Uncharacterized protein</fullName>
    </submittedName>
</protein>
<dbReference type="AlphaFoldDB" id="A0A182J2L7"/>
<name>A0A182J2L7_ANOAO</name>
<accession>A0A182J2L7</accession>
<proteinExistence type="predicted"/>
<dbReference type="EnsemblMetazoa" id="AATE010188-RA">
    <property type="protein sequence ID" value="AATE010188-PA.1"/>
    <property type="gene ID" value="AATE010188"/>
</dbReference>
<reference evidence="1" key="1">
    <citation type="submission" date="2022-08" db="UniProtKB">
        <authorList>
            <consortium name="EnsemblMetazoa"/>
        </authorList>
    </citation>
    <scope>IDENTIFICATION</scope>
    <source>
        <strain evidence="1">EBRO</strain>
    </source>
</reference>
<organism evidence="1">
    <name type="scientific">Anopheles atroparvus</name>
    <name type="common">European mosquito</name>
    <dbReference type="NCBI Taxonomy" id="41427"/>
    <lineage>
        <taxon>Eukaryota</taxon>
        <taxon>Metazoa</taxon>
        <taxon>Ecdysozoa</taxon>
        <taxon>Arthropoda</taxon>
        <taxon>Hexapoda</taxon>
        <taxon>Insecta</taxon>
        <taxon>Pterygota</taxon>
        <taxon>Neoptera</taxon>
        <taxon>Endopterygota</taxon>
        <taxon>Diptera</taxon>
        <taxon>Nematocera</taxon>
        <taxon>Culicoidea</taxon>
        <taxon>Culicidae</taxon>
        <taxon>Anophelinae</taxon>
        <taxon>Anopheles</taxon>
    </lineage>
</organism>
<sequence length="272" mass="30444">MMLDFVCASVQEALRTEAYGVLFLFSSWSEDTDAPEQIVLSKARKFSTDLSGGSANPESLSVCVRWPGKRKSKHRPTKSKAPPAYVTAIRNEFRKMMNSRNANMFGSASPLPWGRKEAGRAPLRPIDSVTELRDTLLRAAPSITLLLSMSSSSSSSSMSSGSSTPVSGSVTYRLRFCMTTTLATFVLPTKLHERMILYDLGLKDPRRVTYWKLRKLFRQSYEMRRVSSVMPDSSGGDAIRTGFEPLVEGKRKKNKTHQIMWDGRTNLVTSRL</sequence>